<accession>A0A0F9EMI8</accession>
<dbReference type="EMBL" id="LAZR01026847">
    <property type="protein sequence ID" value="KKL67471.1"/>
    <property type="molecule type" value="Genomic_DNA"/>
</dbReference>
<evidence type="ECO:0000313" key="1">
    <source>
        <dbReference type="EMBL" id="KKL67471.1"/>
    </source>
</evidence>
<proteinExistence type="predicted"/>
<gene>
    <name evidence="1" type="ORF">LCGC14_2134620</name>
</gene>
<dbReference type="AlphaFoldDB" id="A0A0F9EMI8"/>
<organism evidence="1">
    <name type="scientific">marine sediment metagenome</name>
    <dbReference type="NCBI Taxonomy" id="412755"/>
    <lineage>
        <taxon>unclassified sequences</taxon>
        <taxon>metagenomes</taxon>
        <taxon>ecological metagenomes</taxon>
    </lineage>
</organism>
<comment type="caution">
    <text evidence="1">The sequence shown here is derived from an EMBL/GenBank/DDBJ whole genome shotgun (WGS) entry which is preliminary data.</text>
</comment>
<protein>
    <submittedName>
        <fullName evidence="1">Uncharacterized protein</fullName>
    </submittedName>
</protein>
<sequence length="99" mass="10725">MPLSLGWFSTGRGPGSRRLLAAVQDEISAGRLDAEIAVVFCNREPGQDPQTDQFFEQVLGRGLPLVWVSDLFAVNNEDGLVHLYPASLTMLGLQGLLQG</sequence>
<name>A0A0F9EMI8_9ZZZZ</name>
<reference evidence="1" key="1">
    <citation type="journal article" date="2015" name="Nature">
        <title>Complex archaea that bridge the gap between prokaryotes and eukaryotes.</title>
        <authorList>
            <person name="Spang A."/>
            <person name="Saw J.H."/>
            <person name="Jorgensen S.L."/>
            <person name="Zaremba-Niedzwiedzka K."/>
            <person name="Martijn J."/>
            <person name="Lind A.E."/>
            <person name="van Eijk R."/>
            <person name="Schleper C."/>
            <person name="Guy L."/>
            <person name="Ettema T.J."/>
        </authorList>
    </citation>
    <scope>NUCLEOTIDE SEQUENCE</scope>
</reference>